<evidence type="ECO:0000313" key="1">
    <source>
        <dbReference type="EMBL" id="SFE10241.1"/>
    </source>
</evidence>
<dbReference type="Proteomes" id="UP000198598">
    <property type="component" value="Unassembled WGS sequence"/>
</dbReference>
<dbReference type="EMBL" id="FOLQ01000010">
    <property type="protein sequence ID" value="SFE10241.1"/>
    <property type="molecule type" value="Genomic_DNA"/>
</dbReference>
<gene>
    <name evidence="1" type="ORF">SAMN05216167_110101</name>
</gene>
<reference evidence="1 2" key="1">
    <citation type="submission" date="2016-10" db="EMBL/GenBank/DDBJ databases">
        <authorList>
            <person name="de Groot N.N."/>
        </authorList>
    </citation>
    <scope>NUCLEOTIDE SEQUENCE [LARGE SCALE GENOMIC DNA]</scope>
    <source>
        <strain evidence="1 2">DSM 26130</strain>
    </source>
</reference>
<proteinExistence type="predicted"/>
<accession>A0A1I1XSL4</accession>
<protein>
    <submittedName>
        <fullName evidence="1">Uncharacterized protein</fullName>
    </submittedName>
</protein>
<organism evidence="1 2">
    <name type="scientific">Spirosoma endophyticum</name>
    <dbReference type="NCBI Taxonomy" id="662367"/>
    <lineage>
        <taxon>Bacteria</taxon>
        <taxon>Pseudomonadati</taxon>
        <taxon>Bacteroidota</taxon>
        <taxon>Cytophagia</taxon>
        <taxon>Cytophagales</taxon>
        <taxon>Cytophagaceae</taxon>
        <taxon>Spirosoma</taxon>
    </lineage>
</organism>
<evidence type="ECO:0000313" key="2">
    <source>
        <dbReference type="Proteomes" id="UP000198598"/>
    </source>
</evidence>
<name>A0A1I1XSL4_9BACT</name>
<dbReference type="AlphaFoldDB" id="A0A1I1XSL4"/>
<keyword evidence="2" id="KW-1185">Reference proteome</keyword>
<sequence length="49" mass="5692">MFKNKTRKPVENNGLVQYSNTNIVDNLIYTKFELWELSNGTHGKQPLPI</sequence>